<feature type="non-terminal residue" evidence="1">
    <location>
        <position position="303"/>
    </location>
</feature>
<proteinExistence type="predicted"/>
<organism evidence="1 2">
    <name type="scientific">Limosilactobacillus alvi</name>
    <dbReference type="NCBI Taxonomy" id="990412"/>
    <lineage>
        <taxon>Bacteria</taxon>
        <taxon>Bacillati</taxon>
        <taxon>Bacillota</taxon>
        <taxon>Bacilli</taxon>
        <taxon>Lactobacillales</taxon>
        <taxon>Lactobacillaceae</taxon>
        <taxon>Limosilactobacillus</taxon>
    </lineage>
</organism>
<dbReference type="Proteomes" id="UP000776629">
    <property type="component" value="Unassembled WGS sequence"/>
</dbReference>
<evidence type="ECO:0000313" key="1">
    <source>
        <dbReference type="EMBL" id="MBM6754886.1"/>
    </source>
</evidence>
<reference evidence="1 2" key="1">
    <citation type="journal article" date="2021" name="Sci. Rep.">
        <title>The distribution of antibiotic resistance genes in chicken gut microbiota commensals.</title>
        <authorList>
            <person name="Juricova H."/>
            <person name="Matiasovicova J."/>
            <person name="Kubasova T."/>
            <person name="Cejkova D."/>
            <person name="Rychlik I."/>
        </authorList>
    </citation>
    <scope>NUCLEOTIDE SEQUENCE [LARGE SCALE GENOMIC DNA]</scope>
    <source>
        <strain evidence="1 2">An810</strain>
    </source>
</reference>
<accession>A0ABS2ERN2</accession>
<gene>
    <name evidence="1" type="ORF">H5993_09175</name>
</gene>
<name>A0ABS2ERN2_9LACO</name>
<sequence>LPELIDGQPTPNNGDTVISTTKYLDQEWMEITSTANTQYRGVNFWINDLDKISEMANYPVKINFNIQSSIDQTLALDIHFYDGNGQDITNNHVNFDNIALNAYEILNYQREISLNSANLKGASKVALLITTLGTNDLGTILINNCSAVLEYKNLNILPESFDGQPSPNTVDTVISTTKYLDQEWLKITSTANTQYRGVNFWINDLDKISEMANYPVKINFNIQSSIDQTLALDIHFYDGNGQDITNNHVNFDNIALNAYEILNYQKEISLNSANLKGASKVALLITTLGTNDLGTILINNCSA</sequence>
<comment type="caution">
    <text evidence="1">The sequence shown here is derived from an EMBL/GenBank/DDBJ whole genome shotgun (WGS) entry which is preliminary data.</text>
</comment>
<feature type="non-terminal residue" evidence="1">
    <location>
        <position position="1"/>
    </location>
</feature>
<dbReference type="RefSeq" id="WP_204777105.1">
    <property type="nucleotide sequence ID" value="NZ_JACJJQ010000082.1"/>
</dbReference>
<dbReference type="EMBL" id="JACJJQ010000082">
    <property type="protein sequence ID" value="MBM6754886.1"/>
    <property type="molecule type" value="Genomic_DNA"/>
</dbReference>
<evidence type="ECO:0000313" key="2">
    <source>
        <dbReference type="Proteomes" id="UP000776629"/>
    </source>
</evidence>
<protein>
    <submittedName>
        <fullName evidence="1">Uncharacterized protein</fullName>
    </submittedName>
</protein>
<keyword evidence="2" id="KW-1185">Reference proteome</keyword>